<dbReference type="Pfam" id="PF04405">
    <property type="entry name" value="ScdA_N"/>
    <property type="match status" value="1"/>
</dbReference>
<dbReference type="AlphaFoldDB" id="A0A7W9Z120"/>
<dbReference type="PANTHER" id="PTHR36438:SF1">
    <property type="entry name" value="IRON-SULFUR CLUSTER REPAIR PROTEIN YTFE"/>
    <property type="match status" value="1"/>
</dbReference>
<organism evidence="6 7">
    <name type="scientific">Pseudorhizobium flavum</name>
    <dbReference type="NCBI Taxonomy" id="1335061"/>
    <lineage>
        <taxon>Bacteria</taxon>
        <taxon>Pseudomonadati</taxon>
        <taxon>Pseudomonadota</taxon>
        <taxon>Alphaproteobacteria</taxon>
        <taxon>Hyphomicrobiales</taxon>
        <taxon>Rhizobiaceae</taxon>
        <taxon>Rhizobium/Agrobacterium group</taxon>
        <taxon>Pseudorhizobium</taxon>
    </lineage>
</organism>
<sequence>MSYIDTNQTVAAFAATLPGAAEVFRRHGISFCCGGEQSLQEAAEKAGLRLETLRDELQALIDGACRDAPEETALLISHILDRYHETHRAELAWLIPLALKVERVHGQHPEAPVGLAAALEELQHDLEQHMRKQEQVLFPMMQGSDGATVHDRGPMPLQECETEALDIRGIEHVTQGLNLPEGACNSWRSLYLGVRKLIDDLVMHLYLENTKLFPRFERPAGLQP</sequence>
<comment type="caution">
    <text evidence="6">The sequence shown here is derived from an EMBL/GenBank/DDBJ whole genome shotgun (WGS) entry which is preliminary data.</text>
</comment>
<dbReference type="GO" id="GO:0046872">
    <property type="term" value="F:metal ion binding"/>
    <property type="evidence" value="ECO:0007669"/>
    <property type="project" value="UniProtKB-KW"/>
</dbReference>
<name>A0A7W9Z120_9HYPH</name>
<keyword evidence="2" id="KW-0963">Cytoplasm</keyword>
<dbReference type="PANTHER" id="PTHR36438">
    <property type="entry name" value="IRON-SULFUR CLUSTER REPAIR PROTEIN YTFE"/>
    <property type="match status" value="1"/>
</dbReference>
<dbReference type="InterPro" id="IPR019903">
    <property type="entry name" value="RIC_family"/>
</dbReference>
<gene>
    <name evidence="6" type="ORF">HNQ75_003607</name>
</gene>
<dbReference type="InterPro" id="IPR012312">
    <property type="entry name" value="Hemerythrin-like"/>
</dbReference>
<accession>A0A7W9Z120</accession>
<protein>
    <submittedName>
        <fullName evidence="6">Regulator of cell morphogenesis and NO signaling</fullName>
    </submittedName>
</protein>
<evidence type="ECO:0000256" key="1">
    <source>
        <dbReference type="ARBA" id="ARBA00004496"/>
    </source>
</evidence>
<dbReference type="Proteomes" id="UP000535501">
    <property type="component" value="Unassembled WGS sequence"/>
</dbReference>
<dbReference type="EMBL" id="JACHEJ010000011">
    <property type="protein sequence ID" value="MBB6181619.1"/>
    <property type="molecule type" value="Genomic_DNA"/>
</dbReference>
<keyword evidence="4" id="KW-0408">Iron</keyword>
<dbReference type="Pfam" id="PF01814">
    <property type="entry name" value="Hemerythrin"/>
    <property type="match status" value="1"/>
</dbReference>
<dbReference type="InterPro" id="IPR038062">
    <property type="entry name" value="ScdA-like_N_sf"/>
</dbReference>
<dbReference type="Gene3D" id="1.10.3910.10">
    <property type="entry name" value="SP0561-like"/>
    <property type="match status" value="1"/>
</dbReference>
<evidence type="ECO:0000256" key="4">
    <source>
        <dbReference type="ARBA" id="ARBA00023004"/>
    </source>
</evidence>
<evidence type="ECO:0000313" key="6">
    <source>
        <dbReference type="EMBL" id="MBB6181619.1"/>
    </source>
</evidence>
<dbReference type="Gene3D" id="1.20.120.520">
    <property type="entry name" value="nmb1532 protein domain like"/>
    <property type="match status" value="1"/>
</dbReference>
<proteinExistence type="predicted"/>
<dbReference type="GO" id="GO:0005737">
    <property type="term" value="C:cytoplasm"/>
    <property type="evidence" value="ECO:0007669"/>
    <property type="project" value="UniProtKB-SubCell"/>
</dbReference>
<evidence type="ECO:0000259" key="5">
    <source>
        <dbReference type="Pfam" id="PF01814"/>
    </source>
</evidence>
<dbReference type="RefSeq" id="WP_077548931.1">
    <property type="nucleotide sequence ID" value="NZ_JACHEJ010000011.1"/>
</dbReference>
<evidence type="ECO:0000313" key="7">
    <source>
        <dbReference type="Proteomes" id="UP000535501"/>
    </source>
</evidence>
<reference evidence="6 7" key="1">
    <citation type="submission" date="2020-08" db="EMBL/GenBank/DDBJ databases">
        <title>Genomic Encyclopedia of Type Strains, Phase IV (KMG-IV): sequencing the most valuable type-strain genomes for metagenomic binning, comparative biology and taxonomic classification.</title>
        <authorList>
            <person name="Goeker M."/>
        </authorList>
    </citation>
    <scope>NUCLEOTIDE SEQUENCE [LARGE SCALE GENOMIC DNA]</scope>
    <source>
        <strain evidence="6 7">DSM 102134</strain>
    </source>
</reference>
<evidence type="ECO:0000256" key="3">
    <source>
        <dbReference type="ARBA" id="ARBA00022723"/>
    </source>
</evidence>
<keyword evidence="3" id="KW-0479">Metal-binding</keyword>
<comment type="subcellular location">
    <subcellularLocation>
        <location evidence="1">Cytoplasm</location>
    </subcellularLocation>
</comment>
<keyword evidence="7" id="KW-1185">Reference proteome</keyword>
<feature type="domain" description="Hemerythrin-like" evidence="5">
    <location>
        <begin position="76"/>
        <end position="215"/>
    </location>
</feature>
<evidence type="ECO:0000256" key="2">
    <source>
        <dbReference type="ARBA" id="ARBA00022490"/>
    </source>
</evidence>